<comment type="caution">
    <text evidence="1">The sequence shown here is derived from an EMBL/GenBank/DDBJ whole genome shotgun (WGS) entry which is preliminary data.</text>
</comment>
<dbReference type="Proteomes" id="UP000034291">
    <property type="component" value="Unassembled WGS sequence"/>
</dbReference>
<organism evidence="1 2">
    <name type="scientific">Aspergillus rambellii</name>
    <dbReference type="NCBI Taxonomy" id="308745"/>
    <lineage>
        <taxon>Eukaryota</taxon>
        <taxon>Fungi</taxon>
        <taxon>Dikarya</taxon>
        <taxon>Ascomycota</taxon>
        <taxon>Pezizomycotina</taxon>
        <taxon>Eurotiomycetes</taxon>
        <taxon>Eurotiomycetidae</taxon>
        <taxon>Eurotiales</taxon>
        <taxon>Aspergillaceae</taxon>
        <taxon>Aspergillus</taxon>
        <taxon>Aspergillus subgen. Nidulantes</taxon>
    </lineage>
</organism>
<sequence>MDSALGEVSLVAPETLRFRDITVSKTNLTAFLIQSIQELAHQLSNNLFLGFSNFLSFQANPMTLGVSSVLVKLALADPEWLDLPNSTINYARANQYLATSGTFLKTLLAAIQKPFQ</sequence>
<dbReference type="AlphaFoldDB" id="A0A0F8UNQ8"/>
<dbReference type="EMBL" id="JZBS01004044">
    <property type="protein sequence ID" value="KKK12486.1"/>
    <property type="molecule type" value="Genomic_DNA"/>
</dbReference>
<keyword evidence="2" id="KW-1185">Reference proteome</keyword>
<proteinExistence type="predicted"/>
<evidence type="ECO:0000313" key="2">
    <source>
        <dbReference type="Proteomes" id="UP000034291"/>
    </source>
</evidence>
<protein>
    <submittedName>
        <fullName evidence="1">Uncharacterized protein</fullName>
    </submittedName>
</protein>
<name>A0A0F8UNQ8_9EURO</name>
<accession>A0A0F8UNQ8</accession>
<evidence type="ECO:0000313" key="1">
    <source>
        <dbReference type="EMBL" id="KKK12486.1"/>
    </source>
</evidence>
<reference evidence="1 2" key="1">
    <citation type="submission" date="2015-02" db="EMBL/GenBank/DDBJ databases">
        <title>Draft Genome Sequences of Two Closely-Related Aflatoxigenic Aspergillus Species Obtained from the Cote d'Ivoire.</title>
        <authorList>
            <person name="Moore G.G."/>
            <person name="Beltz S.B."/>
            <person name="Mack B.M."/>
        </authorList>
    </citation>
    <scope>NUCLEOTIDE SEQUENCE [LARGE SCALE GENOMIC DNA]</scope>
    <source>
        <strain evidence="1 2">SRRC1468</strain>
    </source>
</reference>
<gene>
    <name evidence="1" type="ORF">ARAM_007635</name>
</gene>